<keyword evidence="5 15" id="KW-0378">Hydrolase</keyword>
<evidence type="ECO:0000259" key="16">
    <source>
        <dbReference type="PROSITE" id="PS51198"/>
    </source>
</evidence>
<keyword evidence="2" id="KW-0540">Nuclease</keyword>
<dbReference type="InterPro" id="IPR011335">
    <property type="entry name" value="Restrct_endonuc-II-like"/>
</dbReference>
<evidence type="ECO:0000256" key="3">
    <source>
        <dbReference type="ARBA" id="ARBA00022741"/>
    </source>
</evidence>
<evidence type="ECO:0000256" key="4">
    <source>
        <dbReference type="ARBA" id="ARBA00022763"/>
    </source>
</evidence>
<evidence type="ECO:0000256" key="5">
    <source>
        <dbReference type="ARBA" id="ARBA00022801"/>
    </source>
</evidence>
<dbReference type="GO" id="GO:0003677">
    <property type="term" value="F:DNA binding"/>
    <property type="evidence" value="ECO:0007669"/>
    <property type="project" value="UniProtKB-KW"/>
</dbReference>
<evidence type="ECO:0000256" key="1">
    <source>
        <dbReference type="ARBA" id="ARBA00009922"/>
    </source>
</evidence>
<keyword evidence="19" id="KW-1185">Reference proteome</keyword>
<keyword evidence="9" id="KW-0238">DNA-binding</keyword>
<gene>
    <name evidence="18" type="ORF">GCM10010979_01010</name>
</gene>
<evidence type="ECO:0000256" key="7">
    <source>
        <dbReference type="ARBA" id="ARBA00022839"/>
    </source>
</evidence>
<comment type="caution">
    <text evidence="18">The sequence shown here is derived from an EMBL/GenBank/DDBJ whole genome shotgun (WGS) entry which is preliminary data.</text>
</comment>
<evidence type="ECO:0000259" key="17">
    <source>
        <dbReference type="PROSITE" id="PS51217"/>
    </source>
</evidence>
<accession>A0A916S9G2</accession>
<organism evidence="18 19">
    <name type="scientific">Conyzicola nivalis</name>
    <dbReference type="NCBI Taxonomy" id="1477021"/>
    <lineage>
        <taxon>Bacteria</taxon>
        <taxon>Bacillati</taxon>
        <taxon>Actinomycetota</taxon>
        <taxon>Actinomycetes</taxon>
        <taxon>Micrococcales</taxon>
        <taxon>Microbacteriaceae</taxon>
        <taxon>Conyzicola</taxon>
    </lineage>
</organism>
<dbReference type="Proteomes" id="UP000606922">
    <property type="component" value="Unassembled WGS sequence"/>
</dbReference>
<feature type="binding site" evidence="15">
    <location>
        <begin position="51"/>
        <end position="58"/>
    </location>
    <ligand>
        <name>ATP</name>
        <dbReference type="ChEBI" id="CHEBI:30616"/>
    </ligand>
</feature>
<dbReference type="Pfam" id="PF12705">
    <property type="entry name" value="PDDEXK_1"/>
    <property type="match status" value="1"/>
</dbReference>
<comment type="catalytic activity">
    <reaction evidence="14">
        <text>ATP + H2O = ADP + phosphate + H(+)</text>
        <dbReference type="Rhea" id="RHEA:13065"/>
        <dbReference type="ChEBI" id="CHEBI:15377"/>
        <dbReference type="ChEBI" id="CHEBI:15378"/>
        <dbReference type="ChEBI" id="CHEBI:30616"/>
        <dbReference type="ChEBI" id="CHEBI:43474"/>
        <dbReference type="ChEBI" id="CHEBI:456216"/>
        <dbReference type="EC" id="5.6.2.4"/>
    </reaction>
</comment>
<dbReference type="Gene3D" id="1.10.10.160">
    <property type="match status" value="1"/>
</dbReference>
<dbReference type="GO" id="GO:0000725">
    <property type="term" value="P:recombinational repair"/>
    <property type="evidence" value="ECO:0007669"/>
    <property type="project" value="TreeGrafter"/>
</dbReference>
<evidence type="ECO:0000256" key="9">
    <source>
        <dbReference type="ARBA" id="ARBA00023125"/>
    </source>
</evidence>
<evidence type="ECO:0000256" key="14">
    <source>
        <dbReference type="ARBA" id="ARBA00048988"/>
    </source>
</evidence>
<reference evidence="18" key="2">
    <citation type="submission" date="2020-09" db="EMBL/GenBank/DDBJ databases">
        <authorList>
            <person name="Sun Q."/>
            <person name="Zhou Y."/>
        </authorList>
    </citation>
    <scope>NUCLEOTIDE SEQUENCE</scope>
    <source>
        <strain evidence="18">CGMCC 1.12813</strain>
    </source>
</reference>
<keyword evidence="11" id="KW-0413">Isomerase</keyword>
<dbReference type="InterPro" id="IPR011604">
    <property type="entry name" value="PDDEXK-like_dom_sf"/>
</dbReference>
<dbReference type="InterPro" id="IPR000212">
    <property type="entry name" value="DNA_helicase_UvrD/REP"/>
</dbReference>
<dbReference type="Gene3D" id="3.40.50.300">
    <property type="entry name" value="P-loop containing nucleotide triphosphate hydrolases"/>
    <property type="match status" value="2"/>
</dbReference>
<evidence type="ECO:0000313" key="19">
    <source>
        <dbReference type="Proteomes" id="UP000606922"/>
    </source>
</evidence>
<feature type="domain" description="UvrD-like helicase ATP-binding" evidence="16">
    <location>
        <begin position="30"/>
        <end position="327"/>
    </location>
</feature>
<dbReference type="InterPro" id="IPR014017">
    <property type="entry name" value="DNA_helicase_UvrD-like_C"/>
</dbReference>
<dbReference type="GO" id="GO:0033202">
    <property type="term" value="C:DNA helicase complex"/>
    <property type="evidence" value="ECO:0007669"/>
    <property type="project" value="TreeGrafter"/>
</dbReference>
<dbReference type="SUPFAM" id="SSF52540">
    <property type="entry name" value="P-loop containing nucleoside triphosphate hydrolases"/>
    <property type="match status" value="1"/>
</dbReference>
<evidence type="ECO:0000256" key="10">
    <source>
        <dbReference type="ARBA" id="ARBA00023204"/>
    </source>
</evidence>
<evidence type="ECO:0000313" key="18">
    <source>
        <dbReference type="EMBL" id="GGA90117.1"/>
    </source>
</evidence>
<evidence type="ECO:0000256" key="13">
    <source>
        <dbReference type="ARBA" id="ARBA00034808"/>
    </source>
</evidence>
<protein>
    <recommendedName>
        <fullName evidence="13">DNA 3'-5' helicase</fullName>
        <ecNumber evidence="13">5.6.2.4</ecNumber>
    </recommendedName>
</protein>
<reference evidence="18" key="1">
    <citation type="journal article" date="2014" name="Int. J. Syst. Evol. Microbiol.">
        <title>Complete genome sequence of Corynebacterium casei LMG S-19264T (=DSM 44701T), isolated from a smear-ripened cheese.</title>
        <authorList>
            <consortium name="US DOE Joint Genome Institute (JGI-PGF)"/>
            <person name="Walter F."/>
            <person name="Albersmeier A."/>
            <person name="Kalinowski J."/>
            <person name="Ruckert C."/>
        </authorList>
    </citation>
    <scope>NUCLEOTIDE SEQUENCE</scope>
    <source>
        <strain evidence="18">CGMCC 1.12813</strain>
    </source>
</reference>
<name>A0A916S9G2_9MICO</name>
<dbReference type="GO" id="GO:0005829">
    <property type="term" value="C:cytosol"/>
    <property type="evidence" value="ECO:0007669"/>
    <property type="project" value="TreeGrafter"/>
</dbReference>
<dbReference type="GO" id="GO:0004527">
    <property type="term" value="F:exonuclease activity"/>
    <property type="evidence" value="ECO:0007669"/>
    <property type="project" value="UniProtKB-KW"/>
</dbReference>
<dbReference type="PROSITE" id="PS51198">
    <property type="entry name" value="UVRD_HELICASE_ATP_BIND"/>
    <property type="match status" value="1"/>
</dbReference>
<dbReference type="AlphaFoldDB" id="A0A916S9G2"/>
<dbReference type="SUPFAM" id="SSF52980">
    <property type="entry name" value="Restriction endonuclease-like"/>
    <property type="match status" value="1"/>
</dbReference>
<dbReference type="PANTHER" id="PTHR11070">
    <property type="entry name" value="UVRD / RECB / PCRA DNA HELICASE FAMILY MEMBER"/>
    <property type="match status" value="1"/>
</dbReference>
<keyword evidence="8 15" id="KW-0067">ATP-binding</keyword>
<dbReference type="Gene3D" id="3.90.320.10">
    <property type="match status" value="1"/>
</dbReference>
<keyword evidence="6 15" id="KW-0347">Helicase</keyword>
<evidence type="ECO:0000256" key="6">
    <source>
        <dbReference type="ARBA" id="ARBA00022806"/>
    </source>
</evidence>
<comment type="catalytic activity">
    <reaction evidence="12">
        <text>Couples ATP hydrolysis with the unwinding of duplex DNA by translocating in the 3'-5' direction.</text>
        <dbReference type="EC" id="5.6.2.4"/>
    </reaction>
</comment>
<dbReference type="PANTHER" id="PTHR11070:SF59">
    <property type="entry name" value="DNA 3'-5' HELICASE"/>
    <property type="match status" value="1"/>
</dbReference>
<dbReference type="PROSITE" id="PS51217">
    <property type="entry name" value="UVRD_HELICASE_CTER"/>
    <property type="match status" value="1"/>
</dbReference>
<dbReference type="InterPro" id="IPR027417">
    <property type="entry name" value="P-loop_NTPase"/>
</dbReference>
<evidence type="ECO:0000256" key="12">
    <source>
        <dbReference type="ARBA" id="ARBA00034617"/>
    </source>
</evidence>
<comment type="similarity">
    <text evidence="1">Belongs to the helicase family. UvrD subfamily.</text>
</comment>
<keyword evidence="10" id="KW-0234">DNA repair</keyword>
<dbReference type="CDD" id="cd03143">
    <property type="entry name" value="A4_beta-galactosidase_middle_domain"/>
    <property type="match status" value="1"/>
</dbReference>
<sequence length="1065" mass="112613">MSVPPGTVLSVAIRGFERASAPVAGTAGVDLDPSQRVVIDTADDESAAVIGAPGTGKTATLIELVADRVLQRGWNPDELVVLTPNRASATRLRDSLALRLGVATNGPIARTTNSVAFELVQHAAQIAGADRPKLLTGGDQDQIVKEILQGHIDDGTGPAWPDILAPEVRQLGGFRTELRELMMRATEFGVSPQRLRELGALHDHAEWVAAADFIDEYLGIVGSMAENALDAAELMAFATAALEGDIGDKLGRLKLVIVDDLQETTEATIGLLRAFVARGVAVVAFGDPDVATNAFRSGERDALGTLSTRLGLPGLRTFILSTAHRQGPELRALTSAVTDRIGTAAAGRQHAAVAGGVASDQPVVTVSAATPAREVAAIARLFRQHHLLGGVSFSRMAVVVRTGSLIRPVSRALALAEVPTHTLAGATALRDDHAARALVTVVDVALGRTELTPPVATEIMLGPFGGFDRLALRRLRVALRAEELAGGGNRGSDELLVEALGAPGRFATIDHRIGRNADRIAQTLTATRELAQTDGSIEQLLWLVWERSGLAKVWFEQALGTGLTAADANRNLDGVMALFTAARRFAERRPNDSARLFIDDLLGAEVPEDTLAPQTSGESVLVTTPSGAVGMEFDVVAVAGLQEGVWPNLRIRGSLLYPQALVEASKSTLAAAGGDAGADAVDQRKQVLGDELRMFALAVSRASTQVILTAVANEDEAASVLFGLVPAGLAEALDPTEWHPLSLRGVTGRLRRELVRPRPDASALFAAADRADAAASLARLARESVPGADPAEWHGVLQPSTTGPLHDLDDPDVVVGVSPSKLEAFEESPLNWFIDVMSGTQTSTAMGLGTIVHWAMETATDPSLDALWEAVQSRWSELLFESPWLAEKQKRAARVLTAGLSEYLHDFHSAGRKLVAPEAAFSVLVGRGKLNGKIDRVEQHEDGSIVIVDLKTGRAETNQTKIDTNAQLGAYQLAYDHGVLEQLPDGHQPGGAKLLYVASGKGGKLYREAVQGPLVGPELDELRARIELAAIGMAAAEFAGVLNLDSYGSGNDPKYRIHLVKAVSA</sequence>
<dbReference type="Gene3D" id="1.10.486.10">
    <property type="entry name" value="PCRA, domain 4"/>
    <property type="match status" value="1"/>
</dbReference>
<dbReference type="GO" id="GO:0005524">
    <property type="term" value="F:ATP binding"/>
    <property type="evidence" value="ECO:0007669"/>
    <property type="project" value="UniProtKB-UniRule"/>
</dbReference>
<evidence type="ECO:0000256" key="8">
    <source>
        <dbReference type="ARBA" id="ARBA00022840"/>
    </source>
</evidence>
<keyword evidence="7" id="KW-0269">Exonuclease</keyword>
<dbReference type="InterPro" id="IPR013986">
    <property type="entry name" value="DExx_box_DNA_helicase_dom_sf"/>
</dbReference>
<keyword evidence="4" id="KW-0227">DNA damage</keyword>
<dbReference type="EC" id="5.6.2.4" evidence="13"/>
<evidence type="ECO:0000256" key="11">
    <source>
        <dbReference type="ARBA" id="ARBA00023235"/>
    </source>
</evidence>
<keyword evidence="3 15" id="KW-0547">Nucleotide-binding</keyword>
<proteinExistence type="inferred from homology"/>
<dbReference type="Pfam" id="PF00580">
    <property type="entry name" value="UvrD-helicase"/>
    <property type="match status" value="1"/>
</dbReference>
<dbReference type="GO" id="GO:0043138">
    <property type="term" value="F:3'-5' DNA helicase activity"/>
    <property type="evidence" value="ECO:0007669"/>
    <property type="project" value="UniProtKB-EC"/>
</dbReference>
<feature type="domain" description="UvrD-like helicase C-terminal" evidence="17">
    <location>
        <begin position="332"/>
        <end position="630"/>
    </location>
</feature>
<dbReference type="InterPro" id="IPR038726">
    <property type="entry name" value="PDDEXK_AddAB-type"/>
</dbReference>
<evidence type="ECO:0000256" key="15">
    <source>
        <dbReference type="PROSITE-ProRule" id="PRU00560"/>
    </source>
</evidence>
<dbReference type="InterPro" id="IPR014016">
    <property type="entry name" value="UvrD-like_ATP-bd"/>
</dbReference>
<dbReference type="EMBL" id="BMGB01000001">
    <property type="protein sequence ID" value="GGA90117.1"/>
    <property type="molecule type" value="Genomic_DNA"/>
</dbReference>
<evidence type="ECO:0000256" key="2">
    <source>
        <dbReference type="ARBA" id="ARBA00022722"/>
    </source>
</evidence>